<dbReference type="GO" id="GO:2000022">
    <property type="term" value="P:regulation of jasmonic acid mediated signaling pathway"/>
    <property type="evidence" value="ECO:0007669"/>
    <property type="project" value="UniProtKB-UniRule"/>
</dbReference>
<evidence type="ECO:0000313" key="7">
    <source>
        <dbReference type="EMBL" id="JAT53506.1"/>
    </source>
</evidence>
<proteinExistence type="inferred from homology"/>
<dbReference type="GO" id="GO:0009611">
    <property type="term" value="P:response to wounding"/>
    <property type="evidence" value="ECO:0007669"/>
    <property type="project" value="UniProtKB-UniRule"/>
</dbReference>
<dbReference type="AlphaFoldDB" id="A0A1D1YFV4"/>
<dbReference type="InterPro" id="IPR040390">
    <property type="entry name" value="TIFY/JAZ"/>
</dbReference>
<feature type="compositionally biased region" description="Low complexity" evidence="5">
    <location>
        <begin position="399"/>
        <end position="410"/>
    </location>
</feature>
<dbReference type="InterPro" id="IPR018467">
    <property type="entry name" value="CCT_CS"/>
</dbReference>
<dbReference type="PANTHER" id="PTHR33077">
    <property type="entry name" value="PROTEIN TIFY 4A-RELATED-RELATED"/>
    <property type="match status" value="1"/>
</dbReference>
<evidence type="ECO:0000256" key="1">
    <source>
        <dbReference type="ARBA" id="ARBA00008614"/>
    </source>
</evidence>
<dbReference type="Pfam" id="PF06200">
    <property type="entry name" value="tify"/>
    <property type="match status" value="1"/>
</dbReference>
<comment type="domain">
    <text evidence="4">The jas domain is required for interaction with COI1.</text>
</comment>
<feature type="region of interest" description="Disordered" evidence="5">
    <location>
        <begin position="361"/>
        <end position="417"/>
    </location>
</feature>
<keyword evidence="2 4" id="KW-1184">Jasmonic acid signaling pathway</keyword>
<gene>
    <name evidence="7" type="primary">TIFY6B_5</name>
    <name evidence="7" type="ORF">g.62823</name>
</gene>
<feature type="region of interest" description="Disordered" evidence="5">
    <location>
        <begin position="265"/>
        <end position="323"/>
    </location>
</feature>
<evidence type="ECO:0000256" key="5">
    <source>
        <dbReference type="SAM" id="MobiDB-lite"/>
    </source>
</evidence>
<comment type="function">
    <text evidence="4">Repressor of jasmonate responses.</text>
</comment>
<evidence type="ECO:0000256" key="3">
    <source>
        <dbReference type="ARBA" id="ARBA00022843"/>
    </source>
</evidence>
<sequence length="417" mass="44056">MERGLLGMGGKDSAAAGEDVGSLGSLAVPWPFSNKIPAVQQFMNFKGSHEERPRKIMFDHLTSPGFQPMPIVGVFDANHRSPSILVSQKHSGFDRQGIHQFQLPSYLVPRGDPFSILASPHSNEFRTFPAVPNHYIPKATSSCFFNKISGSANGSNPGPTYLKQHQPLVGGSMVLPPGGGSMTAAFAPRNTAKSPGTAAQLTIFYAGAVNVYDDVPLEKAQEIMFLAANGSNMGSSVVNFRAQIPVAAPTKAAENEAITASQTQNMNQAETQRNAAQSCAMLSSPKSTASHSVVQSGNGYSSTDDPAGAKTQGSLVPTSQPEPPKAIVAAGANLMPRAIPQARKASLARFLEKRKERVMIAAPYPSPQKSPESTSGFDGKSSTVETAHSSSQEPSWRLSANKKSSNCSNSPCTKLGI</sequence>
<reference evidence="7" key="1">
    <citation type="submission" date="2015-07" db="EMBL/GenBank/DDBJ databases">
        <title>Transcriptome Assembly of Anthurium amnicola.</title>
        <authorList>
            <person name="Suzuki J."/>
        </authorList>
    </citation>
    <scope>NUCLEOTIDE SEQUENCE</scope>
</reference>
<organism evidence="7">
    <name type="scientific">Anthurium amnicola</name>
    <dbReference type="NCBI Taxonomy" id="1678845"/>
    <lineage>
        <taxon>Eukaryota</taxon>
        <taxon>Viridiplantae</taxon>
        <taxon>Streptophyta</taxon>
        <taxon>Embryophyta</taxon>
        <taxon>Tracheophyta</taxon>
        <taxon>Spermatophyta</taxon>
        <taxon>Magnoliopsida</taxon>
        <taxon>Liliopsida</taxon>
        <taxon>Araceae</taxon>
        <taxon>Pothoideae</taxon>
        <taxon>Potheae</taxon>
        <taxon>Anthurium</taxon>
    </lineage>
</organism>
<evidence type="ECO:0000256" key="4">
    <source>
        <dbReference type="RuleBase" id="RU369065"/>
    </source>
</evidence>
<comment type="similarity">
    <text evidence="1 4">Belongs to the TIFY/JAZ family.</text>
</comment>
<protein>
    <recommendedName>
        <fullName evidence="4">Protein TIFY</fullName>
    </recommendedName>
    <alternativeName>
        <fullName evidence="4">Jasmonate ZIM domain-containing protein</fullName>
    </alternativeName>
</protein>
<evidence type="ECO:0000256" key="2">
    <source>
        <dbReference type="ARBA" id="ARBA00022819"/>
    </source>
</evidence>
<dbReference type="GO" id="GO:0031347">
    <property type="term" value="P:regulation of defense response"/>
    <property type="evidence" value="ECO:0007669"/>
    <property type="project" value="UniProtKB-UniRule"/>
</dbReference>
<dbReference type="GO" id="GO:0005634">
    <property type="term" value="C:nucleus"/>
    <property type="evidence" value="ECO:0007669"/>
    <property type="project" value="UniProtKB-SubCell"/>
</dbReference>
<name>A0A1D1YFV4_9ARAE</name>
<dbReference type="EMBL" id="GDJX01014430">
    <property type="protein sequence ID" value="JAT53506.1"/>
    <property type="molecule type" value="Transcribed_RNA"/>
</dbReference>
<feature type="compositionally biased region" description="Polar residues" evidence="5">
    <location>
        <begin position="265"/>
        <end position="304"/>
    </location>
</feature>
<feature type="compositionally biased region" description="Polar residues" evidence="5">
    <location>
        <begin position="367"/>
        <end position="394"/>
    </location>
</feature>
<dbReference type="SMART" id="SM00979">
    <property type="entry name" value="TIFY"/>
    <property type="match status" value="1"/>
</dbReference>
<dbReference type="PROSITE" id="PS51320">
    <property type="entry name" value="TIFY"/>
    <property type="match status" value="1"/>
</dbReference>
<dbReference type="InterPro" id="IPR010399">
    <property type="entry name" value="Tify_dom"/>
</dbReference>
<comment type="subcellular location">
    <subcellularLocation>
        <location evidence="4">Nucleus</location>
    </subcellularLocation>
</comment>
<keyword evidence="4" id="KW-0539">Nucleus</keyword>
<accession>A0A1D1YFV4</accession>
<feature type="domain" description="Tify" evidence="6">
    <location>
        <begin position="194"/>
        <end position="229"/>
    </location>
</feature>
<keyword evidence="3" id="KW-0832">Ubl conjugation</keyword>
<evidence type="ECO:0000259" key="6">
    <source>
        <dbReference type="PROSITE" id="PS51320"/>
    </source>
</evidence>
<dbReference type="Pfam" id="PF09425">
    <property type="entry name" value="Jas_motif"/>
    <property type="match status" value="1"/>
</dbReference>
<dbReference type="PANTHER" id="PTHR33077:SF90">
    <property type="entry name" value="PROTEIN TIFY 7"/>
    <property type="match status" value="1"/>
</dbReference>